<evidence type="ECO:0000259" key="1">
    <source>
        <dbReference type="Pfam" id="PF25597"/>
    </source>
</evidence>
<dbReference type="EMBL" id="PGCI01000003">
    <property type="protein sequence ID" value="PLW51876.1"/>
    <property type="molecule type" value="Genomic_DNA"/>
</dbReference>
<dbReference type="Pfam" id="PF25597">
    <property type="entry name" value="SH3_retrovirus"/>
    <property type="match status" value="1"/>
</dbReference>
<dbReference type="InterPro" id="IPR057670">
    <property type="entry name" value="SH3_retrovirus"/>
</dbReference>
<gene>
    <name evidence="2" type="ORF">PCASD_00932</name>
</gene>
<feature type="domain" description="Retroviral polymerase SH3-like" evidence="1">
    <location>
        <begin position="82"/>
        <end position="124"/>
    </location>
</feature>
<dbReference type="AlphaFoldDB" id="A0A2N5VPI3"/>
<proteinExistence type="predicted"/>
<protein>
    <recommendedName>
        <fullName evidence="1">Retroviral polymerase SH3-like domain-containing protein</fullName>
    </recommendedName>
</protein>
<dbReference type="Proteomes" id="UP000235392">
    <property type="component" value="Unassembled WGS sequence"/>
</dbReference>
<evidence type="ECO:0000313" key="3">
    <source>
        <dbReference type="Proteomes" id="UP000235392"/>
    </source>
</evidence>
<accession>A0A2N5VPI3</accession>
<evidence type="ECO:0000313" key="2">
    <source>
        <dbReference type="EMBL" id="PLW51876.1"/>
    </source>
</evidence>
<comment type="caution">
    <text evidence="2">The sequence shown here is derived from an EMBL/GenBank/DDBJ whole genome shotgun (WGS) entry which is preliminary data.</text>
</comment>
<name>A0A2N5VPI3_9BASI</name>
<organism evidence="2 3">
    <name type="scientific">Puccinia coronata f. sp. avenae</name>
    <dbReference type="NCBI Taxonomy" id="200324"/>
    <lineage>
        <taxon>Eukaryota</taxon>
        <taxon>Fungi</taxon>
        <taxon>Dikarya</taxon>
        <taxon>Basidiomycota</taxon>
        <taxon>Pucciniomycotina</taxon>
        <taxon>Pucciniomycetes</taxon>
        <taxon>Pucciniales</taxon>
        <taxon>Pucciniaceae</taxon>
        <taxon>Puccinia</taxon>
    </lineage>
</organism>
<reference evidence="2 3" key="1">
    <citation type="submission" date="2017-11" db="EMBL/GenBank/DDBJ databases">
        <title>De novo assembly and phasing of dikaryotic genomes from two isolates of Puccinia coronata f. sp. avenae, the causal agent of oat crown rust.</title>
        <authorList>
            <person name="Miller M.E."/>
            <person name="Zhang Y."/>
            <person name="Omidvar V."/>
            <person name="Sperschneider J."/>
            <person name="Schwessinger B."/>
            <person name="Raley C."/>
            <person name="Palmer J.M."/>
            <person name="Garnica D."/>
            <person name="Upadhyaya N."/>
            <person name="Rathjen J."/>
            <person name="Taylor J.M."/>
            <person name="Park R.F."/>
            <person name="Dodds P.N."/>
            <person name="Hirsch C.D."/>
            <person name="Kianian S.F."/>
            <person name="Figueroa M."/>
        </authorList>
    </citation>
    <scope>NUCLEOTIDE SEQUENCE [LARGE SCALE GENOMIC DNA]</scope>
    <source>
        <strain evidence="2">12SD80</strain>
    </source>
</reference>
<sequence length="165" mass="18398">MCAYRDALLIVRLKAGTTVTPSGIATPYKETAGVDERPQEKLQRDTRYIYNRIPNSKVKTCPLQKLYGVEPDPNALYPFGAKALVQIPAERRTKLDERAEHGRLIGYPEEGGGLLVYLSHKRRIMGLDSGTPIRTPNKHGVQPLHAPLERRAGAARHSQHAARLQ</sequence>